<keyword evidence="8" id="KW-0967">Endosome</keyword>
<comment type="subcellular location">
    <subcellularLocation>
        <location evidence="3">Endosome</location>
        <location evidence="3">Multivesicular body membrane</location>
        <topology evidence="3">Single-pass type II membrane protein</topology>
    </subcellularLocation>
    <subcellularLocation>
        <location evidence="2">Prevacuolar compartment membrane</location>
        <topology evidence="2">Single-pass type II membrane protein</topology>
    </subcellularLocation>
</comment>
<dbReference type="VEuPathDB" id="FungiDB:SPPG_00903"/>
<keyword evidence="9" id="KW-0378">Hydrolase</keyword>
<evidence type="ECO:0000256" key="9">
    <source>
        <dbReference type="ARBA" id="ARBA00022801"/>
    </source>
</evidence>
<dbReference type="PANTHER" id="PTHR47175">
    <property type="entry name" value="LIPASE ATG15-RELATED"/>
    <property type="match status" value="1"/>
</dbReference>
<dbReference type="eggNOG" id="KOG4540">
    <property type="taxonomic scope" value="Eukaryota"/>
</dbReference>
<evidence type="ECO:0000256" key="7">
    <source>
        <dbReference type="ARBA" id="ARBA00022692"/>
    </source>
</evidence>
<keyword evidence="12" id="KW-1133">Transmembrane helix</keyword>
<evidence type="ECO:0000256" key="19">
    <source>
        <dbReference type="SAM" id="SignalP"/>
    </source>
</evidence>
<dbReference type="EC" id="3.1.1.3" evidence="6"/>
<evidence type="ECO:0000256" key="5">
    <source>
        <dbReference type="ARBA" id="ARBA00011137"/>
    </source>
</evidence>
<dbReference type="OMA" id="KEVITHV"/>
<evidence type="ECO:0000256" key="4">
    <source>
        <dbReference type="ARBA" id="ARBA00010701"/>
    </source>
</evidence>
<reference evidence="21 22" key="1">
    <citation type="submission" date="2009-08" db="EMBL/GenBank/DDBJ databases">
        <title>The Genome Sequence of Spizellomyces punctatus strain DAOM BR117.</title>
        <authorList>
            <consortium name="The Broad Institute Genome Sequencing Platform"/>
            <person name="Russ C."/>
            <person name="Cuomo C."/>
            <person name="Shea T."/>
            <person name="Young S.K."/>
            <person name="Zeng Q."/>
            <person name="Koehrsen M."/>
            <person name="Haas B."/>
            <person name="Borodovsky M."/>
            <person name="Guigo R."/>
            <person name="Alvarado L."/>
            <person name="Berlin A."/>
            <person name="Bochicchio J."/>
            <person name="Borenstein D."/>
            <person name="Chapman S."/>
            <person name="Chen Z."/>
            <person name="Engels R."/>
            <person name="Freedman E."/>
            <person name="Gellesch M."/>
            <person name="Goldberg J."/>
            <person name="Griggs A."/>
            <person name="Gujja S."/>
            <person name="Heiman D."/>
            <person name="Hepburn T."/>
            <person name="Howarth C."/>
            <person name="Jen D."/>
            <person name="Larson L."/>
            <person name="Lewis B."/>
            <person name="Mehta T."/>
            <person name="Park D."/>
            <person name="Pearson M."/>
            <person name="Roberts A."/>
            <person name="Saif S."/>
            <person name="Shenoy N."/>
            <person name="Sisk P."/>
            <person name="Stolte C."/>
            <person name="Sykes S."/>
            <person name="Thomson T."/>
            <person name="Walk T."/>
            <person name="White J."/>
            <person name="Yandava C."/>
            <person name="Burger G."/>
            <person name="Gray M.W."/>
            <person name="Holland P.W.H."/>
            <person name="King N."/>
            <person name="Lang F.B.F."/>
            <person name="Roger A.J."/>
            <person name="Ruiz-Trillo I."/>
            <person name="Lander E."/>
            <person name="Nusbaum C."/>
        </authorList>
    </citation>
    <scope>NUCLEOTIDE SEQUENCE [LARGE SCALE GENOMIC DNA]</scope>
    <source>
        <strain evidence="21 22">DAOM BR117</strain>
    </source>
</reference>
<feature type="domain" description="Fungal lipase-type" evidence="20">
    <location>
        <begin position="243"/>
        <end position="270"/>
    </location>
</feature>
<dbReference type="GO" id="GO:0046461">
    <property type="term" value="P:neutral lipid catabolic process"/>
    <property type="evidence" value="ECO:0007669"/>
    <property type="project" value="TreeGrafter"/>
</dbReference>
<dbReference type="SUPFAM" id="SSF53474">
    <property type="entry name" value="alpha/beta-Hydrolases"/>
    <property type="match status" value="1"/>
</dbReference>
<comment type="catalytic activity">
    <reaction evidence="1">
        <text>a triacylglycerol + H2O = a diacylglycerol + a fatty acid + H(+)</text>
        <dbReference type="Rhea" id="RHEA:12044"/>
        <dbReference type="ChEBI" id="CHEBI:15377"/>
        <dbReference type="ChEBI" id="CHEBI:15378"/>
        <dbReference type="ChEBI" id="CHEBI:17855"/>
        <dbReference type="ChEBI" id="CHEBI:18035"/>
        <dbReference type="ChEBI" id="CHEBI:28868"/>
        <dbReference type="EC" id="3.1.1.3"/>
    </reaction>
</comment>
<evidence type="ECO:0000259" key="20">
    <source>
        <dbReference type="Pfam" id="PF01764"/>
    </source>
</evidence>
<keyword evidence="13" id="KW-0072">Autophagy</keyword>
<dbReference type="PANTHER" id="PTHR47175:SF2">
    <property type="entry name" value="LIPASE ATG15-RELATED"/>
    <property type="match status" value="1"/>
</dbReference>
<dbReference type="GO" id="GO:0004806">
    <property type="term" value="F:triacylglycerol lipase activity"/>
    <property type="evidence" value="ECO:0007669"/>
    <property type="project" value="UniProtKB-EC"/>
</dbReference>
<comment type="similarity">
    <text evidence="4">Belongs to the AB hydrolase superfamily. Lipase family.</text>
</comment>
<proteinExistence type="inferred from homology"/>
<keyword evidence="7" id="KW-0812">Transmembrane</keyword>
<dbReference type="GeneID" id="27684603"/>
<evidence type="ECO:0000256" key="1">
    <source>
        <dbReference type="ARBA" id="ARBA00001024"/>
    </source>
</evidence>
<feature type="chain" id="PRO_5005540026" description="triacylglycerol lipase" evidence="19">
    <location>
        <begin position="29"/>
        <end position="416"/>
    </location>
</feature>
<evidence type="ECO:0000256" key="11">
    <source>
        <dbReference type="ARBA" id="ARBA00022968"/>
    </source>
</evidence>
<dbReference type="GO" id="GO:0006660">
    <property type="term" value="P:phosphatidylserine catabolic process"/>
    <property type="evidence" value="ECO:0007669"/>
    <property type="project" value="TreeGrafter"/>
</dbReference>
<evidence type="ECO:0000256" key="3">
    <source>
        <dbReference type="ARBA" id="ARBA00004343"/>
    </source>
</evidence>
<comment type="function">
    <text evidence="17">Lipase which is essential for lysis of subvacuolar cytoplasm to vacuole targeted bodies and intravacuolar autophagic bodies. Involved in the lysis of intravacuolar multivesicular body (MVB) vesicles. The intravacuolar membrane disintegration by ATG15 is critical to life span extension.</text>
</comment>
<dbReference type="Pfam" id="PF01764">
    <property type="entry name" value="Lipase_3"/>
    <property type="match status" value="1"/>
</dbReference>
<keyword evidence="14" id="KW-0443">Lipid metabolism</keyword>
<dbReference type="FunCoup" id="A0A0L0HQN5">
    <property type="interactions" value="58"/>
</dbReference>
<evidence type="ECO:0000256" key="14">
    <source>
        <dbReference type="ARBA" id="ARBA00023098"/>
    </source>
</evidence>
<dbReference type="InParanoid" id="A0A0L0HQN5"/>
<evidence type="ECO:0000313" key="22">
    <source>
        <dbReference type="Proteomes" id="UP000053201"/>
    </source>
</evidence>
<dbReference type="InterPro" id="IPR002921">
    <property type="entry name" value="Fungal_lipase-type"/>
</dbReference>
<keyword evidence="16" id="KW-0325">Glycoprotein</keyword>
<keyword evidence="19" id="KW-0732">Signal</keyword>
<evidence type="ECO:0000256" key="12">
    <source>
        <dbReference type="ARBA" id="ARBA00022989"/>
    </source>
</evidence>
<evidence type="ECO:0000256" key="15">
    <source>
        <dbReference type="ARBA" id="ARBA00023136"/>
    </source>
</evidence>
<evidence type="ECO:0000313" key="21">
    <source>
        <dbReference type="EMBL" id="KND03417.1"/>
    </source>
</evidence>
<dbReference type="InterPro" id="IPR050805">
    <property type="entry name" value="ATG15_Lipase"/>
</dbReference>
<gene>
    <name evidence="21" type="ORF">SPPG_00903</name>
</gene>
<dbReference type="RefSeq" id="XP_016611456.1">
    <property type="nucleotide sequence ID" value="XM_016749231.1"/>
</dbReference>
<evidence type="ECO:0000256" key="17">
    <source>
        <dbReference type="ARBA" id="ARBA00024663"/>
    </source>
</evidence>
<dbReference type="EMBL" id="KQ257451">
    <property type="protein sequence ID" value="KND03417.1"/>
    <property type="molecule type" value="Genomic_DNA"/>
</dbReference>
<evidence type="ECO:0000256" key="6">
    <source>
        <dbReference type="ARBA" id="ARBA00013279"/>
    </source>
</evidence>
<dbReference type="AlphaFoldDB" id="A0A0L0HQN5"/>
<dbReference type="Proteomes" id="UP000053201">
    <property type="component" value="Unassembled WGS sequence"/>
</dbReference>
<sequence>MRTHSILLPSCPSILCYLLLLLVESVHSAPKTSRFHLTHIIKHGYTQEGATQKLYLKSYDLSQLQHRPVYPTVKHHEGTINVWSEWRGQRIQQVHVKEKPIRIPDHTDPETVLSLGLMTHDAYLEPDDKGWVDIPGWNQTVRWKGEGKSLASYVFLDEDEEVLVIVLKGTTLATPVGGGPSSNEDKYNDNIMFSCCCAKAGWGWKPICDCPTGKNECDMKCLIQNSNFDGSYYNLAQTMYLAVREWFPSRVSIWLAGHSLGGALASLIALTNDLPAFAYEAPGDLTYALRLGLLPSLPPDQKPDYTDFLKTLPIYHFGNTGDPIYLGQCNGPTSSCWWFDYALETKCHTGYECIYDINSPPPLLLLQDQPTTVQLSVRYHTIDFVIKTFLEKSKTVPECKVVDNCLAEECQAWKYI</sequence>
<dbReference type="GO" id="GO:0034727">
    <property type="term" value="P:piecemeal microautophagy of the nucleus"/>
    <property type="evidence" value="ECO:0007669"/>
    <property type="project" value="TreeGrafter"/>
</dbReference>
<dbReference type="OrthoDB" id="58570at2759"/>
<feature type="signal peptide" evidence="19">
    <location>
        <begin position="1"/>
        <end position="28"/>
    </location>
</feature>
<organism evidence="21 22">
    <name type="scientific">Spizellomyces punctatus (strain DAOM BR117)</name>
    <dbReference type="NCBI Taxonomy" id="645134"/>
    <lineage>
        <taxon>Eukaryota</taxon>
        <taxon>Fungi</taxon>
        <taxon>Fungi incertae sedis</taxon>
        <taxon>Chytridiomycota</taxon>
        <taxon>Chytridiomycota incertae sedis</taxon>
        <taxon>Chytridiomycetes</taxon>
        <taxon>Spizellomycetales</taxon>
        <taxon>Spizellomycetaceae</taxon>
        <taxon>Spizellomyces</taxon>
    </lineage>
</organism>
<comment type="subunit">
    <text evidence="5">Binds to both phosphatidylinositol (PI) and phosphatidylinositol 3,5-bisphosphate (PIP2).</text>
</comment>
<dbReference type="GO" id="GO:0034496">
    <property type="term" value="P:multivesicular body membrane disassembly"/>
    <property type="evidence" value="ECO:0007669"/>
    <property type="project" value="TreeGrafter"/>
</dbReference>
<evidence type="ECO:0000256" key="18">
    <source>
        <dbReference type="ARBA" id="ARBA00029828"/>
    </source>
</evidence>
<dbReference type="STRING" id="645134.A0A0L0HQN5"/>
<keyword evidence="11" id="KW-0735">Signal-anchor</keyword>
<accession>A0A0L0HQN5</accession>
<protein>
    <recommendedName>
        <fullName evidence="6">triacylglycerol lipase</fullName>
        <ecNumber evidence="6">3.1.1.3</ecNumber>
    </recommendedName>
    <alternativeName>
        <fullName evidence="18">Autophagy-related protein 15</fullName>
    </alternativeName>
</protein>
<name>A0A0L0HQN5_SPIPD</name>
<keyword evidence="10" id="KW-0442">Lipid degradation</keyword>
<keyword evidence="15" id="KW-0472">Membrane</keyword>
<evidence type="ECO:0000256" key="8">
    <source>
        <dbReference type="ARBA" id="ARBA00022753"/>
    </source>
</evidence>
<evidence type="ECO:0000256" key="16">
    <source>
        <dbReference type="ARBA" id="ARBA00023180"/>
    </source>
</evidence>
<evidence type="ECO:0000256" key="13">
    <source>
        <dbReference type="ARBA" id="ARBA00023006"/>
    </source>
</evidence>
<keyword evidence="22" id="KW-1185">Reference proteome</keyword>
<dbReference type="GO" id="GO:0005775">
    <property type="term" value="C:vacuolar lumen"/>
    <property type="evidence" value="ECO:0007669"/>
    <property type="project" value="TreeGrafter"/>
</dbReference>
<dbReference type="Gene3D" id="3.40.50.1820">
    <property type="entry name" value="alpha/beta hydrolase"/>
    <property type="match status" value="1"/>
</dbReference>
<evidence type="ECO:0000256" key="2">
    <source>
        <dbReference type="ARBA" id="ARBA00004270"/>
    </source>
</evidence>
<dbReference type="GO" id="GO:0032585">
    <property type="term" value="C:multivesicular body membrane"/>
    <property type="evidence" value="ECO:0007669"/>
    <property type="project" value="UniProtKB-SubCell"/>
</dbReference>
<evidence type="ECO:0000256" key="10">
    <source>
        <dbReference type="ARBA" id="ARBA00022963"/>
    </source>
</evidence>
<dbReference type="GO" id="GO:0004620">
    <property type="term" value="F:phospholipase activity"/>
    <property type="evidence" value="ECO:0007669"/>
    <property type="project" value="TreeGrafter"/>
</dbReference>
<dbReference type="InterPro" id="IPR029058">
    <property type="entry name" value="AB_hydrolase_fold"/>
</dbReference>